<dbReference type="RefSeq" id="WP_377380110.1">
    <property type="nucleotide sequence ID" value="NZ_JBHSSW010000028.1"/>
</dbReference>
<comment type="caution">
    <text evidence="22">The sequence shown here is derived from an EMBL/GenBank/DDBJ whole genome shotgun (WGS) entry which is preliminary data.</text>
</comment>
<evidence type="ECO:0000313" key="22">
    <source>
        <dbReference type="EMBL" id="MFC6199236.1"/>
    </source>
</evidence>
<keyword evidence="16" id="KW-0865">Zymogen</keyword>
<evidence type="ECO:0000256" key="4">
    <source>
        <dbReference type="ARBA" id="ARBA00004613"/>
    </source>
</evidence>
<evidence type="ECO:0000256" key="5">
    <source>
        <dbReference type="ARBA" id="ARBA00014116"/>
    </source>
</evidence>
<dbReference type="InterPro" id="IPR039866">
    <property type="entry name" value="CPQ"/>
</dbReference>
<keyword evidence="15" id="KW-0482">Metalloprotease</keyword>
<proteinExistence type="predicted"/>
<dbReference type="PANTHER" id="PTHR12053">
    <property type="entry name" value="PROTEASE FAMILY M28 PLASMA GLUTAMATE CARBOXYPEPTIDASE-RELATED"/>
    <property type="match status" value="1"/>
</dbReference>
<evidence type="ECO:0000256" key="2">
    <source>
        <dbReference type="ARBA" id="ARBA00004371"/>
    </source>
</evidence>
<dbReference type="Pfam" id="PF04389">
    <property type="entry name" value="Peptidase_M28"/>
    <property type="match status" value="1"/>
</dbReference>
<evidence type="ECO:0000259" key="21">
    <source>
        <dbReference type="Pfam" id="PF04389"/>
    </source>
</evidence>
<keyword evidence="7" id="KW-0121">Carboxypeptidase</keyword>
<comment type="subcellular location">
    <subcellularLocation>
        <location evidence="1">Endoplasmic reticulum</location>
    </subcellularLocation>
    <subcellularLocation>
        <location evidence="3">Golgi apparatus</location>
    </subcellularLocation>
    <subcellularLocation>
        <location evidence="2">Lysosome</location>
    </subcellularLocation>
    <subcellularLocation>
        <location evidence="4">Secreted</location>
    </subcellularLocation>
</comment>
<evidence type="ECO:0000256" key="3">
    <source>
        <dbReference type="ARBA" id="ARBA00004555"/>
    </source>
</evidence>
<keyword evidence="18" id="KW-0458">Lysosome</keyword>
<evidence type="ECO:0000256" key="19">
    <source>
        <dbReference type="ARBA" id="ARBA00025833"/>
    </source>
</evidence>
<protein>
    <recommendedName>
        <fullName evidence="5">Carboxypeptidase Q</fullName>
    </recommendedName>
    <alternativeName>
        <fullName evidence="20">Plasma glutamate carboxypeptidase</fullName>
    </alternativeName>
</protein>
<evidence type="ECO:0000256" key="7">
    <source>
        <dbReference type="ARBA" id="ARBA00022645"/>
    </source>
</evidence>
<keyword evidence="6" id="KW-0964">Secreted</keyword>
<evidence type="ECO:0000313" key="23">
    <source>
        <dbReference type="Proteomes" id="UP001596303"/>
    </source>
</evidence>
<evidence type="ECO:0000256" key="12">
    <source>
        <dbReference type="ARBA" id="ARBA00022824"/>
    </source>
</evidence>
<dbReference type="Proteomes" id="UP001596303">
    <property type="component" value="Unassembled WGS sequence"/>
</dbReference>
<evidence type="ECO:0000256" key="14">
    <source>
        <dbReference type="ARBA" id="ARBA00023034"/>
    </source>
</evidence>
<keyword evidence="10" id="KW-0732">Signal</keyword>
<feature type="domain" description="Peptidase M28" evidence="21">
    <location>
        <begin position="261"/>
        <end position="450"/>
    </location>
</feature>
<dbReference type="Gene3D" id="3.40.630.10">
    <property type="entry name" value="Zn peptidases"/>
    <property type="match status" value="1"/>
</dbReference>
<keyword evidence="8" id="KW-0645">Protease</keyword>
<evidence type="ECO:0000256" key="18">
    <source>
        <dbReference type="ARBA" id="ARBA00023228"/>
    </source>
</evidence>
<dbReference type="PANTHER" id="PTHR12053:SF3">
    <property type="entry name" value="CARBOXYPEPTIDASE Q"/>
    <property type="match status" value="1"/>
</dbReference>
<reference evidence="23" key="1">
    <citation type="journal article" date="2019" name="Int. J. Syst. Evol. Microbiol.">
        <title>The Global Catalogue of Microorganisms (GCM) 10K type strain sequencing project: providing services to taxonomists for standard genome sequencing and annotation.</title>
        <authorList>
            <consortium name="The Broad Institute Genomics Platform"/>
            <consortium name="The Broad Institute Genome Sequencing Center for Infectious Disease"/>
            <person name="Wu L."/>
            <person name="Ma J."/>
        </authorList>
    </citation>
    <scope>NUCLEOTIDE SEQUENCE [LARGE SCALE GENOMIC DNA]</scope>
    <source>
        <strain evidence="23">CGMCC-1.15741</strain>
    </source>
</reference>
<keyword evidence="12" id="KW-0256">Endoplasmic reticulum</keyword>
<evidence type="ECO:0000256" key="8">
    <source>
        <dbReference type="ARBA" id="ARBA00022670"/>
    </source>
</evidence>
<dbReference type="EMBL" id="JBHSSW010000028">
    <property type="protein sequence ID" value="MFC6199236.1"/>
    <property type="molecule type" value="Genomic_DNA"/>
</dbReference>
<keyword evidence="11" id="KW-0378">Hydrolase</keyword>
<evidence type="ECO:0000256" key="1">
    <source>
        <dbReference type="ARBA" id="ARBA00004240"/>
    </source>
</evidence>
<keyword evidence="14" id="KW-0333">Golgi apparatus</keyword>
<gene>
    <name evidence="22" type="ORF">ACFQDM_14210</name>
</gene>
<comment type="subunit">
    <text evidence="19">Homodimer. The monomeric form is inactive while the homodimer is active.</text>
</comment>
<dbReference type="InterPro" id="IPR007484">
    <property type="entry name" value="Peptidase_M28"/>
</dbReference>
<keyword evidence="23" id="KW-1185">Reference proteome</keyword>
<evidence type="ECO:0000256" key="9">
    <source>
        <dbReference type="ARBA" id="ARBA00022723"/>
    </source>
</evidence>
<evidence type="ECO:0000256" key="16">
    <source>
        <dbReference type="ARBA" id="ARBA00023145"/>
    </source>
</evidence>
<accession>A0ABW1SDC6</accession>
<evidence type="ECO:0000256" key="20">
    <source>
        <dbReference type="ARBA" id="ARBA00033328"/>
    </source>
</evidence>
<evidence type="ECO:0000256" key="6">
    <source>
        <dbReference type="ARBA" id="ARBA00022525"/>
    </source>
</evidence>
<dbReference type="Gene3D" id="3.50.30.30">
    <property type="match status" value="1"/>
</dbReference>
<evidence type="ECO:0000256" key="10">
    <source>
        <dbReference type="ARBA" id="ARBA00022729"/>
    </source>
</evidence>
<evidence type="ECO:0000256" key="15">
    <source>
        <dbReference type="ARBA" id="ARBA00023049"/>
    </source>
</evidence>
<name>A0ABW1SDC6_9PROT</name>
<keyword evidence="13" id="KW-0862">Zinc</keyword>
<evidence type="ECO:0000256" key="11">
    <source>
        <dbReference type="ARBA" id="ARBA00022801"/>
    </source>
</evidence>
<organism evidence="22 23">
    <name type="scientific">Ponticaulis profundi</name>
    <dbReference type="NCBI Taxonomy" id="2665222"/>
    <lineage>
        <taxon>Bacteria</taxon>
        <taxon>Pseudomonadati</taxon>
        <taxon>Pseudomonadota</taxon>
        <taxon>Alphaproteobacteria</taxon>
        <taxon>Hyphomonadales</taxon>
        <taxon>Hyphomonadaceae</taxon>
        <taxon>Ponticaulis</taxon>
    </lineage>
</organism>
<keyword evidence="17" id="KW-0325">Glycoprotein</keyword>
<dbReference type="SUPFAM" id="SSF53187">
    <property type="entry name" value="Zn-dependent exopeptidases"/>
    <property type="match status" value="1"/>
</dbReference>
<evidence type="ECO:0000256" key="13">
    <source>
        <dbReference type="ARBA" id="ARBA00022833"/>
    </source>
</evidence>
<sequence length="471" mass="50231">MLDQFRFVLFGSVLAGLSAAAQEVAEIPAPVEDTVQRLIVAGSTDDVGLTFTEDLTTRIGPRLAGSEAEARARDWAAAELKALGFDSVTIEPFTIPYWNRIEESASVVSPAPQPLTITALGGSTSTSEGGITAELVRFSNMAELNAASRELVEGKIVFIDEKMTRTQDGSGYGMAVRKRRNCATATIDKGGLACLIRSVGTQTARFPHTGMMARGEAEGAGPAAALSPPDADQLTRLMSWQPVTVNLNIQVETSPNAPSGNVIAEITGRETPDEKILIGCHLDSWDLGTGAIDDGAGCGIVVGAAKLIMELEEAPRRTIQVVLYGSEEVGLLGGHAYAKRHAADLSNIVLAAESDFGADRIWRFDTRFSEAALPYARAIQEALQPLGIAPGNNEAGGGPDISMLARSGVPVVTPQQNGWDYFDLHHTPDDTFDKIDPADFRQNVSTYAAFAYLAAEMNWSFRKDETALSSE</sequence>
<evidence type="ECO:0000256" key="17">
    <source>
        <dbReference type="ARBA" id="ARBA00023180"/>
    </source>
</evidence>
<keyword evidence="9" id="KW-0479">Metal-binding</keyword>